<keyword evidence="3" id="KW-1185">Reference proteome</keyword>
<dbReference type="EMBL" id="AP015034">
    <property type="protein sequence ID" value="BAT75065.1"/>
    <property type="molecule type" value="Genomic_DNA"/>
</dbReference>
<keyword evidence="1" id="KW-0812">Transmembrane</keyword>
<proteinExistence type="predicted"/>
<evidence type="ECO:0000256" key="1">
    <source>
        <dbReference type="SAM" id="Phobius"/>
    </source>
</evidence>
<dbReference type="Proteomes" id="UP000291084">
    <property type="component" value="Chromosome 1"/>
</dbReference>
<feature type="transmembrane region" description="Helical" evidence="1">
    <location>
        <begin position="25"/>
        <end position="43"/>
    </location>
</feature>
<dbReference type="AlphaFoldDB" id="A0A0S3R3B8"/>
<reference evidence="2 3" key="1">
    <citation type="journal article" date="2015" name="Sci. Rep.">
        <title>The power of single molecule real-time sequencing technology in the de novo assembly of a eukaryotic genome.</title>
        <authorList>
            <person name="Sakai H."/>
            <person name="Naito K."/>
            <person name="Ogiso-Tanaka E."/>
            <person name="Takahashi Y."/>
            <person name="Iseki K."/>
            <person name="Muto C."/>
            <person name="Satou K."/>
            <person name="Teruya K."/>
            <person name="Shiroma A."/>
            <person name="Shimoji M."/>
            <person name="Hirano T."/>
            <person name="Itoh T."/>
            <person name="Kaga A."/>
            <person name="Tomooka N."/>
        </authorList>
    </citation>
    <scope>NUCLEOTIDE SEQUENCE [LARGE SCALE GENOMIC DNA]</scope>
    <source>
        <strain evidence="3">cv. Shumari</strain>
    </source>
</reference>
<organism evidence="2 3">
    <name type="scientific">Vigna angularis var. angularis</name>
    <dbReference type="NCBI Taxonomy" id="157739"/>
    <lineage>
        <taxon>Eukaryota</taxon>
        <taxon>Viridiplantae</taxon>
        <taxon>Streptophyta</taxon>
        <taxon>Embryophyta</taxon>
        <taxon>Tracheophyta</taxon>
        <taxon>Spermatophyta</taxon>
        <taxon>Magnoliopsida</taxon>
        <taxon>eudicotyledons</taxon>
        <taxon>Gunneridae</taxon>
        <taxon>Pentapetalae</taxon>
        <taxon>rosids</taxon>
        <taxon>fabids</taxon>
        <taxon>Fabales</taxon>
        <taxon>Fabaceae</taxon>
        <taxon>Papilionoideae</taxon>
        <taxon>50 kb inversion clade</taxon>
        <taxon>NPAAA clade</taxon>
        <taxon>indigoferoid/millettioid clade</taxon>
        <taxon>Phaseoleae</taxon>
        <taxon>Vigna</taxon>
    </lineage>
</organism>
<protein>
    <submittedName>
        <fullName evidence="2">Uncharacterized protein</fullName>
    </submittedName>
</protein>
<evidence type="ECO:0000313" key="2">
    <source>
        <dbReference type="EMBL" id="BAT75065.1"/>
    </source>
</evidence>
<gene>
    <name evidence="2" type="primary">Vigan.01G286600</name>
    <name evidence="2" type="ORF">VIGAN_01286600</name>
</gene>
<keyword evidence="1" id="KW-0472">Membrane</keyword>
<name>A0A0S3R3B8_PHAAN</name>
<accession>A0A0S3R3B8</accession>
<sequence length="77" mass="9729">MEIFLFIYIMYLFHFYGNIIMHEEMFLVGIYLMDFYFIFYNYYLDLLDPSNVCFYFLPIKSTFCLIWWKRRYSICGK</sequence>
<evidence type="ECO:0000313" key="3">
    <source>
        <dbReference type="Proteomes" id="UP000291084"/>
    </source>
</evidence>
<keyword evidence="1" id="KW-1133">Transmembrane helix</keyword>